<dbReference type="GO" id="GO:0005248">
    <property type="term" value="F:voltage-gated sodium channel activity"/>
    <property type="evidence" value="ECO:0007669"/>
    <property type="project" value="InterPro"/>
</dbReference>
<proteinExistence type="predicted"/>
<dbReference type="OrthoDB" id="2984333at2759"/>
<evidence type="ECO:0000256" key="12">
    <source>
        <dbReference type="ARBA" id="ARBA00023157"/>
    </source>
</evidence>
<evidence type="ECO:0000256" key="15">
    <source>
        <dbReference type="ARBA" id="ARBA00023303"/>
    </source>
</evidence>
<dbReference type="InterPro" id="IPR005821">
    <property type="entry name" value="Ion_trans_dom"/>
</dbReference>
<keyword evidence="3" id="KW-0894">Sodium channel</keyword>
<keyword evidence="4" id="KW-1003">Cell membrane</keyword>
<dbReference type="InterPro" id="IPR044564">
    <property type="entry name" value="Na_chnl_inactivation_gate"/>
</dbReference>
<dbReference type="GO" id="GO:0001518">
    <property type="term" value="C:voltage-gated sodium channel complex"/>
    <property type="evidence" value="ECO:0007669"/>
    <property type="project" value="InterPro"/>
</dbReference>
<keyword evidence="14" id="KW-0739">Sodium transport</keyword>
<evidence type="ECO:0000256" key="5">
    <source>
        <dbReference type="ARBA" id="ARBA00022692"/>
    </source>
</evidence>
<organism evidence="16 17">
    <name type="scientific">Orycteropus afer afer</name>
    <dbReference type="NCBI Taxonomy" id="1230840"/>
    <lineage>
        <taxon>Eukaryota</taxon>
        <taxon>Metazoa</taxon>
        <taxon>Chordata</taxon>
        <taxon>Craniata</taxon>
        <taxon>Vertebrata</taxon>
        <taxon>Euteleostomi</taxon>
        <taxon>Mammalia</taxon>
        <taxon>Eutheria</taxon>
        <taxon>Afrotheria</taxon>
        <taxon>Tubulidentata</taxon>
        <taxon>Orycteropodidae</taxon>
        <taxon>Orycteropus</taxon>
    </lineage>
</organism>
<evidence type="ECO:0000256" key="11">
    <source>
        <dbReference type="ARBA" id="ARBA00023136"/>
    </source>
</evidence>
<dbReference type="FunFam" id="1.20.120.350:FF:000002">
    <property type="entry name" value="Sodium channel protein"/>
    <property type="match status" value="1"/>
</dbReference>
<dbReference type="GO" id="GO:0019228">
    <property type="term" value="P:neuronal action potential"/>
    <property type="evidence" value="ECO:0007669"/>
    <property type="project" value="TreeGrafter"/>
</dbReference>
<evidence type="ECO:0000313" key="16">
    <source>
        <dbReference type="Proteomes" id="UP000694850"/>
    </source>
</evidence>
<dbReference type="Gene3D" id="1.20.120.350">
    <property type="entry name" value="Voltage-gated potassium channels. Chain C"/>
    <property type="match status" value="4"/>
</dbReference>
<keyword evidence="10" id="KW-0406">Ion transport</keyword>
<evidence type="ECO:0000256" key="13">
    <source>
        <dbReference type="ARBA" id="ARBA00023180"/>
    </source>
</evidence>
<evidence type="ECO:0000256" key="1">
    <source>
        <dbReference type="ARBA" id="ARBA00004651"/>
    </source>
</evidence>
<keyword evidence="9" id="KW-0915">Sodium</keyword>
<dbReference type="GO" id="GO:0086010">
    <property type="term" value="P:membrane depolarization during action potential"/>
    <property type="evidence" value="ECO:0007669"/>
    <property type="project" value="TreeGrafter"/>
</dbReference>
<keyword evidence="12" id="KW-1015">Disulfide bond</keyword>
<accession>A0A8B7A7H5</accession>
<keyword evidence="5" id="KW-0812">Transmembrane</keyword>
<evidence type="ECO:0000256" key="2">
    <source>
        <dbReference type="ARBA" id="ARBA00022448"/>
    </source>
</evidence>
<evidence type="ECO:0000313" key="17">
    <source>
        <dbReference type="RefSeq" id="XP_007943913.2"/>
    </source>
</evidence>
<keyword evidence="13" id="KW-0325">Glycoprotein</keyword>
<evidence type="ECO:0000256" key="14">
    <source>
        <dbReference type="ARBA" id="ARBA00023201"/>
    </source>
</evidence>
<dbReference type="Pfam" id="PF00520">
    <property type="entry name" value="Ion_trans"/>
    <property type="match status" value="4"/>
</dbReference>
<dbReference type="InterPro" id="IPR043203">
    <property type="entry name" value="VGCC_Ca_Na"/>
</dbReference>
<evidence type="ECO:0000256" key="9">
    <source>
        <dbReference type="ARBA" id="ARBA00023053"/>
    </source>
</evidence>
<dbReference type="FunFam" id="1.20.120.350:FF:000066">
    <property type="entry name" value="Sodium channel protein"/>
    <property type="match status" value="1"/>
</dbReference>
<evidence type="ECO:0000256" key="7">
    <source>
        <dbReference type="ARBA" id="ARBA00022882"/>
    </source>
</evidence>
<dbReference type="Proteomes" id="UP000694850">
    <property type="component" value="Unplaced"/>
</dbReference>
<dbReference type="Pfam" id="PF06512">
    <property type="entry name" value="Na_trans_assoc"/>
    <property type="match status" value="1"/>
</dbReference>
<dbReference type="InterPro" id="IPR010526">
    <property type="entry name" value="Na_trans_assoc_dom"/>
</dbReference>
<keyword evidence="16" id="KW-1185">Reference proteome</keyword>
<dbReference type="SUPFAM" id="SSF81324">
    <property type="entry name" value="Voltage-gated potassium channels"/>
    <property type="match status" value="4"/>
</dbReference>
<gene>
    <name evidence="17" type="primary">SCN11A</name>
</gene>
<sequence length="1774" mass="203154">MDDKFYSVIFPDVRNFRPFTPDSLAAINKRIAIQKEKKKSKDKTAMEPELRPQLDLKVSRKLPKLYGDIPHELIAKPLEDLDPYYRNHKTFMVLNKKKTIYRFSAKRALFIFGPFNSIRSLAIRLSVHSLFSMFIICTVTVNCVFMATASGKDSNNTDANTAEYVFTGIYIFEALIKILASGFILDEFSFLRDPWNWLDSIVIATAFASYYPKNGISLSSLRTFRVFRALKAISVVSGLKVIVGALLRSVKKLVDVMILTLFCLSIFALVGQQLFMRSLNQKCVHKDCLNCTFITNKDYCFEKKGNSAEDKMCGFWIGSRPCSEQFQCNHTKYNPDYNYTNFDNFGWSFLAMFRLITQDSWEKLYQQTLHTNGPVSAFFFVVVIFLGSFYLINLTLAVVTMAYEEQNRNVAAETEAKEKMFQEAQKLLKEEKEALVAMGIDRSSLNSLEASSFSSKKRKLFGSKKRKSFIVKESGKDQAPGSDSDEDSKKKPHLLEQTKRLSQNLSVDHSDEHRDPLQRQRALSAVSILTITMQEQEKSQEPCLQCGENLATKYLVWNCSPHWVRIKKVLRTMVTDPFTELAITICIIINTVFLAMEHHKMSQDFIKMLSTGNQVFSGIFIAEMCLKIIALDPYHYFHRGWNIFDSIVALLSFADMMNNVFAEKKLLLFFHSLRVLRVFKLAKSWPTLNTLIKIIGHSVGALGNLTIVLAIVVFIFSVVGMQLFGSKFNSSKNSRRRWHMEDFYHSFLVVFRILCGEWIDSMWECMQATDKYLCIIVFLLIMVIGKLVVLNLFIALLLNSFSNEERDGNLEGGAKKTKVQLALNRFRWAFCFVIHNLRHLCCKLCRRQSLSKQKEITGGPSSQSKDIILLVTEMKRGPETLKEFGALTSAPKAVGDGYKRTRLAPLAEEEYDIEFPDEDIAQTVTQPVSGKQAYEVHQETRKSTSLEVQGVEIDMFSEGDDCLTAHNPRKKSDANSVLSECSTIDLVDPFMRVSEMVPKKQPERCLPKGLALCFPCCGVDKRKSPWATWWNLRKTCYQIVKHSWFESFIIFVILLSSGALIFEDIHLQEQPNIQNLLNCTDRIFTYIFILEMGLKWLAFGFRTYFTSAWCWLDFIIVIVSVISLSNLKELKSFRTLRALRPLRALSQFEGMKVVVNALIGAIPAILNVLLVCLIFWLTFCILGVNIFSGKFGRCINGTDRNAVIDYERIANRSQCENENFFWVNLEVNFDNVGMAYLALLQVATFKGWTEIMYAAVDSRGAEEQPKFEANKYMYLYFVVFIIFGSFFTLNLFIGVIIDNFNQQQKKISGQDIFMTEEQKKYYNAMKKLGSKKPQKPIPRPLNKCQGLVFDLVTGQVFDILIISLIVLNMISMMAESADQSEDMETNLEHLNLAFVVIFTIECLIKIFALRQYYFTNGWNLFDCVVVVLSIVSTTISSLQKHEHIPFPPTLFRIVRLARIGRILRLVRAARGIRTLLFALMMSLPSLFNIGLLLFLVMFIYAIFGMSTFSKVKQESKIDDILNFQTFVGSMLCLFQITTSAGWDALLRPMLRTNDSCNPASENCYLQSIAITYFVSYIIISFLIVVNMYIAVILENFNTATEESEDPLSEDDFEIFYEVWEKFDPEATQFIKYSALSDFADTLPEPLRVPKPNKFQFLVMDLPMVSEDRLHCMDILFAFTTRVLGESDGLDSMKAMMEEKFMEANPVKKLYEPIVTTTKRKEEEKCAAVIQKAFRRYMMRTTKCALEDRPHSPFQALCNGDLSGSGVTEGKVHYD</sequence>
<dbReference type="InterPro" id="IPR027359">
    <property type="entry name" value="Volt_channel_dom_sf"/>
</dbReference>
<evidence type="ECO:0000256" key="3">
    <source>
        <dbReference type="ARBA" id="ARBA00022461"/>
    </source>
</evidence>
<keyword evidence="15 17" id="KW-0407">Ion channel</keyword>
<keyword evidence="8" id="KW-1133">Transmembrane helix</keyword>
<keyword evidence="6" id="KW-0677">Repeat</keyword>
<keyword evidence="7" id="KW-0851">Voltage-gated channel</keyword>
<evidence type="ECO:0000256" key="8">
    <source>
        <dbReference type="ARBA" id="ARBA00022989"/>
    </source>
</evidence>
<evidence type="ECO:0000256" key="4">
    <source>
        <dbReference type="ARBA" id="ARBA00022475"/>
    </source>
</evidence>
<keyword evidence="2" id="KW-0813">Transport</keyword>
<reference evidence="17" key="1">
    <citation type="submission" date="2025-08" db="UniProtKB">
        <authorList>
            <consortium name="RefSeq"/>
        </authorList>
    </citation>
    <scope>IDENTIFICATION</scope>
</reference>
<dbReference type="PANTHER" id="PTHR10037:SF210">
    <property type="entry name" value="SODIUM CHANNEL PROTEIN TYPE 11 SUBUNIT ALPHA"/>
    <property type="match status" value="1"/>
</dbReference>
<keyword evidence="11" id="KW-0472">Membrane</keyword>
<comment type="subcellular location">
    <subcellularLocation>
        <location evidence="1">Cell membrane</location>
        <topology evidence="1">Multi-pass membrane protein</topology>
    </subcellularLocation>
</comment>
<evidence type="ECO:0000256" key="10">
    <source>
        <dbReference type="ARBA" id="ARBA00023065"/>
    </source>
</evidence>
<name>A0A8B7A7H5_ORYAF</name>
<dbReference type="FunFam" id="1.20.120.350:FF:000075">
    <property type="entry name" value="Sodium channel protein"/>
    <property type="match status" value="1"/>
</dbReference>
<dbReference type="RefSeq" id="XP_007943913.2">
    <property type="nucleotide sequence ID" value="XM_007945722.2"/>
</dbReference>
<dbReference type="FunFam" id="1.10.287.70:FF:000049">
    <property type="entry name" value="Voltage-dependent sodium channel 2"/>
    <property type="match status" value="1"/>
</dbReference>
<protein>
    <submittedName>
        <fullName evidence="17">Sodium channel protein type 11 subunit alpha</fullName>
    </submittedName>
</protein>
<evidence type="ECO:0000256" key="6">
    <source>
        <dbReference type="ARBA" id="ARBA00022737"/>
    </source>
</evidence>
<dbReference type="PANTHER" id="PTHR10037">
    <property type="entry name" value="VOLTAGE-GATED CATION CHANNEL CALCIUM AND SODIUM"/>
    <property type="match status" value="1"/>
</dbReference>
<dbReference type="CDD" id="cd13433">
    <property type="entry name" value="Na_channel_gate"/>
    <property type="match status" value="1"/>
</dbReference>
<dbReference type="Gene3D" id="1.10.287.70">
    <property type="match status" value="3"/>
</dbReference>